<organism evidence="4 5">
    <name type="scientific">Trichoplax adhaerens</name>
    <name type="common">Trichoplax reptans</name>
    <dbReference type="NCBI Taxonomy" id="10228"/>
    <lineage>
        <taxon>Eukaryota</taxon>
        <taxon>Metazoa</taxon>
        <taxon>Placozoa</taxon>
        <taxon>Uniplacotomia</taxon>
        <taxon>Trichoplacea</taxon>
        <taxon>Trichoplacidae</taxon>
        <taxon>Trichoplax</taxon>
    </lineage>
</organism>
<dbReference type="CTD" id="6751583"/>
<dbReference type="Gene3D" id="2.60.120.650">
    <property type="entry name" value="Cupin"/>
    <property type="match status" value="1"/>
</dbReference>
<accession>B3RRL8</accession>
<gene>
    <name evidence="4" type="ORF">TRIADDRAFT_54287</name>
</gene>
<keyword evidence="1" id="KW-0732">Signal</keyword>
<dbReference type="eggNOG" id="KOG2132">
    <property type="taxonomic scope" value="Eukaryota"/>
</dbReference>
<protein>
    <recommendedName>
        <fullName evidence="6">JmjC domain-containing protein</fullName>
    </recommendedName>
</protein>
<evidence type="ECO:0000259" key="3">
    <source>
        <dbReference type="PROSITE" id="PS51184"/>
    </source>
</evidence>
<evidence type="ECO:0000259" key="2">
    <source>
        <dbReference type="PROSITE" id="PS50222"/>
    </source>
</evidence>
<dbReference type="PANTHER" id="PTHR12461:SF18">
    <property type="entry name" value="JMJC DOMAIN-CONTAINING PROTEIN"/>
    <property type="match status" value="1"/>
</dbReference>
<dbReference type="FunFam" id="2.60.120.650:FF:000025">
    <property type="entry name" value="Lysine-specific demethylase 8"/>
    <property type="match status" value="1"/>
</dbReference>
<dbReference type="AlphaFoldDB" id="B3RRL8"/>
<dbReference type="RefSeq" id="XP_002110368.1">
    <property type="nucleotide sequence ID" value="XM_002110332.1"/>
</dbReference>
<dbReference type="GO" id="GO:0005509">
    <property type="term" value="F:calcium ion binding"/>
    <property type="evidence" value="ECO:0007669"/>
    <property type="project" value="InterPro"/>
</dbReference>
<dbReference type="GO" id="GO:0016706">
    <property type="term" value="F:2-oxoglutarate-dependent dioxygenase activity"/>
    <property type="evidence" value="ECO:0000318"/>
    <property type="project" value="GO_Central"/>
</dbReference>
<keyword evidence="5" id="KW-1185">Reference proteome</keyword>
<dbReference type="OrthoDB" id="415358at2759"/>
<dbReference type="HOGENOM" id="CLU_016785_9_3_1"/>
<evidence type="ECO:0000256" key="1">
    <source>
        <dbReference type="SAM" id="SignalP"/>
    </source>
</evidence>
<feature type="signal peptide" evidence="1">
    <location>
        <begin position="1"/>
        <end position="25"/>
    </location>
</feature>
<name>B3RRL8_TRIAD</name>
<reference evidence="4 5" key="1">
    <citation type="journal article" date="2008" name="Nature">
        <title>The Trichoplax genome and the nature of placozoans.</title>
        <authorList>
            <person name="Srivastava M."/>
            <person name="Begovic E."/>
            <person name="Chapman J."/>
            <person name="Putnam N.H."/>
            <person name="Hellsten U."/>
            <person name="Kawashima T."/>
            <person name="Kuo A."/>
            <person name="Mitros T."/>
            <person name="Salamov A."/>
            <person name="Carpenter M.L."/>
            <person name="Signorovitch A.Y."/>
            <person name="Moreno M.A."/>
            <person name="Kamm K."/>
            <person name="Grimwood J."/>
            <person name="Schmutz J."/>
            <person name="Shapiro H."/>
            <person name="Grigoriev I.V."/>
            <person name="Buss L.W."/>
            <person name="Schierwater B."/>
            <person name="Dellaporta S.L."/>
            <person name="Rokhsar D.S."/>
        </authorList>
    </citation>
    <scope>NUCLEOTIDE SEQUENCE [LARGE SCALE GENOMIC DNA]</scope>
    <source>
        <strain evidence="4 5">Grell-BS-1999</strain>
    </source>
</reference>
<evidence type="ECO:0000313" key="4">
    <source>
        <dbReference type="EMBL" id="EDV26372.1"/>
    </source>
</evidence>
<dbReference type="PROSITE" id="PS00018">
    <property type="entry name" value="EF_HAND_1"/>
    <property type="match status" value="1"/>
</dbReference>
<dbReference type="PhylomeDB" id="B3RRL8"/>
<dbReference type="PROSITE" id="PS50222">
    <property type="entry name" value="EF_HAND_2"/>
    <property type="match status" value="1"/>
</dbReference>
<dbReference type="EMBL" id="DS985243">
    <property type="protein sequence ID" value="EDV26372.1"/>
    <property type="molecule type" value="Genomic_DNA"/>
</dbReference>
<feature type="domain" description="JmjC" evidence="3">
    <location>
        <begin position="129"/>
        <end position="285"/>
    </location>
</feature>
<dbReference type="InParanoid" id="B3RRL8"/>
<dbReference type="Pfam" id="PF13621">
    <property type="entry name" value="Cupin_8"/>
    <property type="match status" value="1"/>
</dbReference>
<dbReference type="Proteomes" id="UP000009022">
    <property type="component" value="Unassembled WGS sequence"/>
</dbReference>
<dbReference type="GeneID" id="6751583"/>
<proteinExistence type="predicted"/>
<evidence type="ECO:0008006" key="6">
    <source>
        <dbReference type="Google" id="ProtNLM"/>
    </source>
</evidence>
<dbReference type="SUPFAM" id="SSF51197">
    <property type="entry name" value="Clavaminate synthase-like"/>
    <property type="match status" value="1"/>
</dbReference>
<feature type="domain" description="EF-hand" evidence="2">
    <location>
        <begin position="353"/>
        <end position="380"/>
    </location>
</feature>
<dbReference type="OMA" id="REVEYIH"/>
<dbReference type="PROSITE" id="PS51184">
    <property type="entry name" value="JMJC"/>
    <property type="match status" value="1"/>
</dbReference>
<sequence>MAYSTFRNSRIQIILLILSLYYCRATVDVSSDAFIKGHMKPLGSHREPLAVEELTSIPNPKTFYDLYTKPGKPVILRNAAKAIPAFSLWTDEYLSEKFGNVQVLVEEGKKENRSKGNFMTSLKEFVSSYKTEDLYVVHTIPKEMREDIRMLPCVSCGGFAERLLDIVMWFSSGGTKSVLHNDGSENLNCLFRGSKELIMINKNVNYNALFDNSGFSNMDVDKVDLKKYSDLMHMDLYKAKISAGDCIFIPQFWLHQVRSFDSNLAVNTWWAQLFKFNETSCQQNKGDTYLNPAKYEFATYEVLSFRMAQCIIIYIERRNQILGVMSKHKKATKQGFKKILKRSDVGPIQFSVVFSAFDSNKDDAISFDEVQELPYEQLSKLFPNWQYEPEGEEEEMEPQRDEL</sequence>
<feature type="chain" id="PRO_5002798416" description="JmjC domain-containing protein" evidence="1">
    <location>
        <begin position="26"/>
        <end position="403"/>
    </location>
</feature>
<dbReference type="InterPro" id="IPR002048">
    <property type="entry name" value="EF_hand_dom"/>
</dbReference>
<dbReference type="InterPro" id="IPR041667">
    <property type="entry name" value="Cupin_8"/>
</dbReference>
<dbReference type="InterPro" id="IPR018247">
    <property type="entry name" value="EF_Hand_1_Ca_BS"/>
</dbReference>
<evidence type="ECO:0000313" key="5">
    <source>
        <dbReference type="Proteomes" id="UP000009022"/>
    </source>
</evidence>
<dbReference type="InterPro" id="IPR003347">
    <property type="entry name" value="JmjC_dom"/>
</dbReference>
<dbReference type="KEGG" id="tad:TRIADDRAFT_54287"/>
<dbReference type="PANTHER" id="PTHR12461">
    <property type="entry name" value="HYPOXIA-INDUCIBLE FACTOR 1 ALPHA INHIBITOR-RELATED"/>
    <property type="match status" value="1"/>
</dbReference>